<comment type="function">
    <text evidence="1">Allows the formation of correctly charged Asn-tRNA(Asn) or Gln-tRNA(Gln) through the transamidation of misacylated Asp-tRNA(Asn) or Glu-tRNA(Gln) in organisms which lack either or both of asparaginyl-tRNA or glutaminyl-tRNA synthetases. The reaction takes place in the presence of glutamine and ATP through an activated phospho-Asp-tRNA(Asn) or phospho-Glu-tRNA(Gln).</text>
</comment>
<dbReference type="GO" id="GO:0006450">
    <property type="term" value="P:regulation of translational fidelity"/>
    <property type="evidence" value="ECO:0007669"/>
    <property type="project" value="InterPro"/>
</dbReference>
<comment type="similarity">
    <text evidence="1">Belongs to the GatC family.</text>
</comment>
<dbReference type="SUPFAM" id="SSF141000">
    <property type="entry name" value="Glu-tRNAGln amidotransferase C subunit"/>
    <property type="match status" value="1"/>
</dbReference>
<dbReference type="EMBL" id="CP053716">
    <property type="protein sequence ID" value="QKF07756.1"/>
    <property type="molecule type" value="Genomic_DNA"/>
</dbReference>
<dbReference type="Proteomes" id="UP000503297">
    <property type="component" value="Chromosome"/>
</dbReference>
<dbReference type="RefSeq" id="WP_172166422.1">
    <property type="nucleotide sequence ID" value="NZ_CP053716.1"/>
</dbReference>
<keyword evidence="2" id="KW-0808">Transferase</keyword>
<keyword evidence="1" id="KW-0547">Nucleotide-binding</keyword>
<comment type="subunit">
    <text evidence="1">Heterotrimer of A, B and C subunits.</text>
</comment>
<dbReference type="GO" id="GO:0050567">
    <property type="term" value="F:glutaminyl-tRNA synthase (glutamine-hydrolyzing) activity"/>
    <property type="evidence" value="ECO:0007669"/>
    <property type="project" value="UniProtKB-UniRule"/>
</dbReference>
<evidence type="ECO:0000313" key="3">
    <source>
        <dbReference type="Proteomes" id="UP000503297"/>
    </source>
</evidence>
<dbReference type="Gene3D" id="1.10.20.60">
    <property type="entry name" value="Glu-tRNAGln amidotransferase C subunit, N-terminal domain"/>
    <property type="match status" value="1"/>
</dbReference>
<keyword evidence="1" id="KW-0648">Protein biosynthesis</keyword>
<dbReference type="GO" id="GO:0006412">
    <property type="term" value="P:translation"/>
    <property type="evidence" value="ECO:0007669"/>
    <property type="project" value="UniProtKB-UniRule"/>
</dbReference>
<keyword evidence="1" id="KW-0067">ATP-binding</keyword>
<reference evidence="3" key="1">
    <citation type="submission" date="2020-05" db="EMBL/GenBank/DDBJ databases">
        <title>Novel species in genus Nocardioides.</title>
        <authorList>
            <person name="Zhang G."/>
        </authorList>
    </citation>
    <scope>NUCLEOTIDE SEQUENCE [LARGE SCALE GENOMIC DNA]</scope>
    <source>
        <strain evidence="3">zg-1050</strain>
    </source>
</reference>
<keyword evidence="3" id="KW-1185">Reference proteome</keyword>
<sequence length="103" mass="11086">MTQHVSEHDVRAIAEYARIRLADDEVPQMTGDLNAIIESLAPLLQYQLEGVEPTFHPIGGLANVMRPDVEEAGFTQQQALANAPTASEGCFVVPSILGEGGDR</sequence>
<dbReference type="Pfam" id="PF02686">
    <property type="entry name" value="GatC"/>
    <property type="match status" value="1"/>
</dbReference>
<keyword evidence="1" id="KW-0436">Ligase</keyword>
<protein>
    <recommendedName>
        <fullName evidence="1">Aspartyl/glutamyl-tRNA(Asn/Gln) amidotransferase subunit C</fullName>
        <shortName evidence="1">Asp/Glu-ADT subunit C</shortName>
        <ecNumber evidence="1">6.3.5.-</ecNumber>
    </recommendedName>
</protein>
<gene>
    <name evidence="1 2" type="primary">gatC</name>
    <name evidence="2" type="ORF">HLV38_06270</name>
</gene>
<dbReference type="HAMAP" id="MF_00122">
    <property type="entry name" value="GatC"/>
    <property type="match status" value="1"/>
</dbReference>
<dbReference type="InterPro" id="IPR036113">
    <property type="entry name" value="Asp/Glu-ADT_sf_sub_c"/>
</dbReference>
<evidence type="ECO:0000256" key="1">
    <source>
        <dbReference type="HAMAP-Rule" id="MF_00122"/>
    </source>
</evidence>
<dbReference type="AlphaFoldDB" id="A0A6M8J790"/>
<organism evidence="2 3">
    <name type="scientific">Berryella wangjianweii</name>
    <dbReference type="NCBI Taxonomy" id="2734634"/>
    <lineage>
        <taxon>Bacteria</taxon>
        <taxon>Bacillati</taxon>
        <taxon>Actinomycetota</taxon>
        <taxon>Coriobacteriia</taxon>
        <taxon>Eggerthellales</taxon>
        <taxon>Eggerthellaceae</taxon>
        <taxon>Berryella</taxon>
    </lineage>
</organism>
<dbReference type="EC" id="6.3.5.-" evidence="1"/>
<comment type="catalytic activity">
    <reaction evidence="1">
        <text>L-glutamyl-tRNA(Gln) + L-glutamine + ATP + H2O = L-glutaminyl-tRNA(Gln) + L-glutamate + ADP + phosphate + H(+)</text>
        <dbReference type="Rhea" id="RHEA:17521"/>
        <dbReference type="Rhea" id="RHEA-COMP:9681"/>
        <dbReference type="Rhea" id="RHEA-COMP:9684"/>
        <dbReference type="ChEBI" id="CHEBI:15377"/>
        <dbReference type="ChEBI" id="CHEBI:15378"/>
        <dbReference type="ChEBI" id="CHEBI:29985"/>
        <dbReference type="ChEBI" id="CHEBI:30616"/>
        <dbReference type="ChEBI" id="CHEBI:43474"/>
        <dbReference type="ChEBI" id="CHEBI:58359"/>
        <dbReference type="ChEBI" id="CHEBI:78520"/>
        <dbReference type="ChEBI" id="CHEBI:78521"/>
        <dbReference type="ChEBI" id="CHEBI:456216"/>
    </reaction>
</comment>
<accession>A0A6M8J790</accession>
<dbReference type="NCBIfam" id="TIGR00135">
    <property type="entry name" value="gatC"/>
    <property type="match status" value="1"/>
</dbReference>
<comment type="catalytic activity">
    <reaction evidence="1">
        <text>L-aspartyl-tRNA(Asn) + L-glutamine + ATP + H2O = L-asparaginyl-tRNA(Asn) + L-glutamate + ADP + phosphate + 2 H(+)</text>
        <dbReference type="Rhea" id="RHEA:14513"/>
        <dbReference type="Rhea" id="RHEA-COMP:9674"/>
        <dbReference type="Rhea" id="RHEA-COMP:9677"/>
        <dbReference type="ChEBI" id="CHEBI:15377"/>
        <dbReference type="ChEBI" id="CHEBI:15378"/>
        <dbReference type="ChEBI" id="CHEBI:29985"/>
        <dbReference type="ChEBI" id="CHEBI:30616"/>
        <dbReference type="ChEBI" id="CHEBI:43474"/>
        <dbReference type="ChEBI" id="CHEBI:58359"/>
        <dbReference type="ChEBI" id="CHEBI:78515"/>
        <dbReference type="ChEBI" id="CHEBI:78516"/>
        <dbReference type="ChEBI" id="CHEBI:456216"/>
    </reaction>
</comment>
<dbReference type="GO" id="GO:0016740">
    <property type="term" value="F:transferase activity"/>
    <property type="evidence" value="ECO:0007669"/>
    <property type="project" value="UniProtKB-KW"/>
</dbReference>
<name>A0A6M8J790_9ACTN</name>
<evidence type="ECO:0000313" key="2">
    <source>
        <dbReference type="EMBL" id="QKF07756.1"/>
    </source>
</evidence>
<dbReference type="KEGG" id="bwa:HLV38_06270"/>
<dbReference type="GO" id="GO:0005524">
    <property type="term" value="F:ATP binding"/>
    <property type="evidence" value="ECO:0007669"/>
    <property type="project" value="UniProtKB-KW"/>
</dbReference>
<dbReference type="InterPro" id="IPR003837">
    <property type="entry name" value="GatC"/>
</dbReference>
<proteinExistence type="inferred from homology"/>